<name>A0AA88IFF0_ARTSF</name>
<evidence type="ECO:0000256" key="1">
    <source>
        <dbReference type="SAM" id="MobiDB-lite"/>
    </source>
</evidence>
<dbReference type="Proteomes" id="UP001187531">
    <property type="component" value="Unassembled WGS sequence"/>
</dbReference>
<sequence length="534" mass="61522">MKATREKRDLQRDLDSLLDFKTDLVKGIDHLHFMLKNSVQKVLYIEDKESFKIAEKDMKRLIIDWIGAIQSFFVLEQFSESDCSGEDESDSLGLETSELDYFKKRLVMLILELRKSLQIIKKNIGAMFKKTEKSFNSFFKEEKLTLFESKITDVKASLSHCRKTFVLIEETLLESNLHRELTLANACSTQNHPSSSYNDIVKMELGATSVIDARTDNHPKAMCSSQQHSLQKTTTQKPISGSEGFSESECFTKNAPSYRIWKVTVHEVESPCEIYLKICDNIPENIVKDLQDYNTEKIIQMARSQELLKCSLFGISPASNEAEWREHDKANFKYLFMDSSSVFDVRFLLELQDSKDKYYIADRILDEDRSAKYEMYNPGEFPKRGSIVSLVITKIRSQNDLVGVILAQEQDSETEIDPETLTSLMEAMQRFYKGTKCIDFKGRPCEGELFAARSSGDDSWYRSRVIDVYGDVVEVYDVDTGYQETIPITNLRILQNQFAHLPEQAVDIGLSNIQILDTWSTKEAEWYEEAMMEN</sequence>
<dbReference type="Gene3D" id="2.30.30.140">
    <property type="match status" value="1"/>
</dbReference>
<dbReference type="Pfam" id="PF00567">
    <property type="entry name" value="TUDOR"/>
    <property type="match status" value="1"/>
</dbReference>
<keyword evidence="4" id="KW-1185">Reference proteome</keyword>
<dbReference type="InterPro" id="IPR050621">
    <property type="entry name" value="Tudor_domain_containing"/>
</dbReference>
<gene>
    <name evidence="3" type="ORF">QYM36_001826</name>
</gene>
<reference evidence="3" key="1">
    <citation type="submission" date="2023-07" db="EMBL/GenBank/DDBJ databases">
        <title>Chromosome-level genome assembly of Artemia franciscana.</title>
        <authorList>
            <person name="Jo E."/>
        </authorList>
    </citation>
    <scope>NUCLEOTIDE SEQUENCE</scope>
    <source>
        <tissue evidence="3">Whole body</tissue>
    </source>
</reference>
<evidence type="ECO:0000313" key="4">
    <source>
        <dbReference type="Proteomes" id="UP001187531"/>
    </source>
</evidence>
<feature type="domain" description="Tudor" evidence="2">
    <location>
        <begin position="430"/>
        <end position="501"/>
    </location>
</feature>
<dbReference type="AlphaFoldDB" id="A0AA88IFF0"/>
<dbReference type="InterPro" id="IPR002999">
    <property type="entry name" value="Tudor"/>
</dbReference>
<feature type="region of interest" description="Disordered" evidence="1">
    <location>
        <begin position="221"/>
        <end position="241"/>
    </location>
</feature>
<dbReference type="PANTHER" id="PTHR22948:SF76">
    <property type="entry name" value="FI20010P1-RELATED"/>
    <property type="match status" value="1"/>
</dbReference>
<dbReference type="EMBL" id="JAVRJZ010000004">
    <property type="protein sequence ID" value="KAK2723301.1"/>
    <property type="molecule type" value="Genomic_DNA"/>
</dbReference>
<evidence type="ECO:0000313" key="3">
    <source>
        <dbReference type="EMBL" id="KAK2723301.1"/>
    </source>
</evidence>
<dbReference type="SUPFAM" id="SSF63748">
    <property type="entry name" value="Tudor/PWWP/MBT"/>
    <property type="match status" value="1"/>
</dbReference>
<dbReference type="PANTHER" id="PTHR22948">
    <property type="entry name" value="TUDOR DOMAIN CONTAINING PROTEIN"/>
    <property type="match status" value="1"/>
</dbReference>
<proteinExistence type="predicted"/>
<dbReference type="InterPro" id="IPR035437">
    <property type="entry name" value="SNase_OB-fold_sf"/>
</dbReference>
<dbReference type="Gene3D" id="2.40.50.90">
    <property type="match status" value="1"/>
</dbReference>
<feature type="compositionally biased region" description="Polar residues" evidence="1">
    <location>
        <begin position="223"/>
        <end position="239"/>
    </location>
</feature>
<evidence type="ECO:0000259" key="2">
    <source>
        <dbReference type="PROSITE" id="PS50304"/>
    </source>
</evidence>
<dbReference type="SMART" id="SM00333">
    <property type="entry name" value="TUDOR"/>
    <property type="match status" value="1"/>
</dbReference>
<dbReference type="PROSITE" id="PS50304">
    <property type="entry name" value="TUDOR"/>
    <property type="match status" value="1"/>
</dbReference>
<dbReference type="GO" id="GO:0005737">
    <property type="term" value="C:cytoplasm"/>
    <property type="evidence" value="ECO:0007669"/>
    <property type="project" value="UniProtKB-ARBA"/>
</dbReference>
<organism evidence="3 4">
    <name type="scientific">Artemia franciscana</name>
    <name type="common">Brine shrimp</name>
    <name type="synonym">Artemia sanfranciscana</name>
    <dbReference type="NCBI Taxonomy" id="6661"/>
    <lineage>
        <taxon>Eukaryota</taxon>
        <taxon>Metazoa</taxon>
        <taxon>Ecdysozoa</taxon>
        <taxon>Arthropoda</taxon>
        <taxon>Crustacea</taxon>
        <taxon>Branchiopoda</taxon>
        <taxon>Anostraca</taxon>
        <taxon>Artemiidae</taxon>
        <taxon>Artemia</taxon>
    </lineage>
</organism>
<protein>
    <recommendedName>
        <fullName evidence="2">Tudor domain-containing protein</fullName>
    </recommendedName>
</protein>
<feature type="non-terminal residue" evidence="3">
    <location>
        <position position="1"/>
    </location>
</feature>
<accession>A0AA88IFF0</accession>
<comment type="caution">
    <text evidence="3">The sequence shown here is derived from an EMBL/GenBank/DDBJ whole genome shotgun (WGS) entry which is preliminary data.</text>
</comment>